<organism evidence="1 2">
    <name type="scientific">Hibiscus sabdariffa</name>
    <name type="common">roselle</name>
    <dbReference type="NCBI Taxonomy" id="183260"/>
    <lineage>
        <taxon>Eukaryota</taxon>
        <taxon>Viridiplantae</taxon>
        <taxon>Streptophyta</taxon>
        <taxon>Embryophyta</taxon>
        <taxon>Tracheophyta</taxon>
        <taxon>Spermatophyta</taxon>
        <taxon>Magnoliopsida</taxon>
        <taxon>eudicotyledons</taxon>
        <taxon>Gunneridae</taxon>
        <taxon>Pentapetalae</taxon>
        <taxon>rosids</taxon>
        <taxon>malvids</taxon>
        <taxon>Malvales</taxon>
        <taxon>Malvaceae</taxon>
        <taxon>Malvoideae</taxon>
        <taxon>Hibiscus</taxon>
    </lineage>
</organism>
<proteinExistence type="predicted"/>
<reference evidence="1 2" key="1">
    <citation type="journal article" date="2024" name="G3 (Bethesda)">
        <title>Genome assembly of Hibiscus sabdariffa L. provides insights into metabolisms of medicinal natural products.</title>
        <authorList>
            <person name="Kim T."/>
        </authorList>
    </citation>
    <scope>NUCLEOTIDE SEQUENCE [LARGE SCALE GENOMIC DNA]</scope>
    <source>
        <strain evidence="1">TK-2024</strain>
        <tissue evidence="1">Old leaves</tissue>
    </source>
</reference>
<dbReference type="Proteomes" id="UP001472677">
    <property type="component" value="Unassembled WGS sequence"/>
</dbReference>
<keyword evidence="2" id="KW-1185">Reference proteome</keyword>
<gene>
    <name evidence="1" type="ORF">V6N12_035341</name>
</gene>
<evidence type="ECO:0000313" key="2">
    <source>
        <dbReference type="Proteomes" id="UP001472677"/>
    </source>
</evidence>
<sequence length="190" mass="20703">MFPFLGKSSNDVLEEYWQQGLPLVIASPDFSRSGNQFAQISNQTAQSPLGSHVVHRTENNSPICQGLNESEQQALVVVGQSLHGSIQHSPGNQVIHGPGQQDSVSLVGARDCVSLEVPIEDVLPSSEVAPSLNLQDFSSQARNDTRDEGFNFFLHCRHPLECICVVYCLLNVDGSLSSIQRQYATLPSIT</sequence>
<accession>A0ABR2BS83</accession>
<protein>
    <submittedName>
        <fullName evidence="1">Uncharacterized protein</fullName>
    </submittedName>
</protein>
<name>A0ABR2BS83_9ROSI</name>
<dbReference type="EMBL" id="JBBPBM010000089">
    <property type="protein sequence ID" value="KAK8510018.1"/>
    <property type="molecule type" value="Genomic_DNA"/>
</dbReference>
<comment type="caution">
    <text evidence="1">The sequence shown here is derived from an EMBL/GenBank/DDBJ whole genome shotgun (WGS) entry which is preliminary data.</text>
</comment>
<evidence type="ECO:0000313" key="1">
    <source>
        <dbReference type="EMBL" id="KAK8510018.1"/>
    </source>
</evidence>